<protein>
    <recommendedName>
        <fullName evidence="2">NADH:flavin oxidoreductase/NADH oxidase N-terminal domain-containing protein</fullName>
    </recommendedName>
</protein>
<accession>A0ABQ2VN97</accession>
<dbReference type="Pfam" id="PF00724">
    <property type="entry name" value="Oxidored_FMN"/>
    <property type="match status" value="1"/>
</dbReference>
<dbReference type="EMBL" id="BMRP01000050">
    <property type="protein sequence ID" value="GGU95804.1"/>
    <property type="molecule type" value="Genomic_DNA"/>
</dbReference>
<dbReference type="PANTHER" id="PTHR22893">
    <property type="entry name" value="NADH OXIDOREDUCTASE-RELATED"/>
    <property type="match status" value="1"/>
</dbReference>
<dbReference type="Proteomes" id="UP000654471">
    <property type="component" value="Unassembled WGS sequence"/>
</dbReference>
<evidence type="ECO:0000313" key="4">
    <source>
        <dbReference type="Proteomes" id="UP000654471"/>
    </source>
</evidence>
<name>A0ABQ2VN97_9ACTN</name>
<sequence length="118" mass="12675">MAPLTRRRAYGDGLSATSLMAEYYRQRAGAGLIVAEGAQPSRVGQGYTDTPGLHDARQVASWRPVTDAVHEAGGRIYAQLMHTGRNSHSSPTDHSPPTALPRAEGALRRALGTRIKRA</sequence>
<dbReference type="PANTHER" id="PTHR22893:SF91">
    <property type="entry name" value="NADPH DEHYDROGENASE 2-RELATED"/>
    <property type="match status" value="1"/>
</dbReference>
<proteinExistence type="predicted"/>
<organism evidence="3 4">
    <name type="scientific">Streptomyces albospinus</name>
    <dbReference type="NCBI Taxonomy" id="285515"/>
    <lineage>
        <taxon>Bacteria</taxon>
        <taxon>Bacillati</taxon>
        <taxon>Actinomycetota</taxon>
        <taxon>Actinomycetes</taxon>
        <taxon>Kitasatosporales</taxon>
        <taxon>Streptomycetaceae</taxon>
        <taxon>Streptomyces</taxon>
    </lineage>
</organism>
<dbReference type="SUPFAM" id="SSF51395">
    <property type="entry name" value="FMN-linked oxidoreductases"/>
    <property type="match status" value="1"/>
</dbReference>
<gene>
    <name evidence="3" type="ORF">GCM10010211_73620</name>
</gene>
<reference evidence="4" key="1">
    <citation type="journal article" date="2019" name="Int. J. Syst. Evol. Microbiol.">
        <title>The Global Catalogue of Microorganisms (GCM) 10K type strain sequencing project: providing services to taxonomists for standard genome sequencing and annotation.</title>
        <authorList>
            <consortium name="The Broad Institute Genomics Platform"/>
            <consortium name="The Broad Institute Genome Sequencing Center for Infectious Disease"/>
            <person name="Wu L."/>
            <person name="Ma J."/>
        </authorList>
    </citation>
    <scope>NUCLEOTIDE SEQUENCE [LARGE SCALE GENOMIC DNA]</scope>
    <source>
        <strain evidence="4">JCM 3399</strain>
    </source>
</reference>
<feature type="domain" description="NADH:flavin oxidoreductase/NADH oxidase N-terminal" evidence="2">
    <location>
        <begin position="1"/>
        <end position="96"/>
    </location>
</feature>
<feature type="compositionally biased region" description="Low complexity" evidence="1">
    <location>
        <begin position="87"/>
        <end position="97"/>
    </location>
</feature>
<evidence type="ECO:0000313" key="3">
    <source>
        <dbReference type="EMBL" id="GGU95804.1"/>
    </source>
</evidence>
<evidence type="ECO:0000259" key="2">
    <source>
        <dbReference type="Pfam" id="PF00724"/>
    </source>
</evidence>
<dbReference type="InterPro" id="IPR013785">
    <property type="entry name" value="Aldolase_TIM"/>
</dbReference>
<comment type="caution">
    <text evidence="3">The sequence shown here is derived from an EMBL/GenBank/DDBJ whole genome shotgun (WGS) entry which is preliminary data.</text>
</comment>
<evidence type="ECO:0000256" key="1">
    <source>
        <dbReference type="SAM" id="MobiDB-lite"/>
    </source>
</evidence>
<dbReference type="InterPro" id="IPR045247">
    <property type="entry name" value="Oye-like"/>
</dbReference>
<keyword evidence="4" id="KW-1185">Reference proteome</keyword>
<feature type="region of interest" description="Disordered" evidence="1">
    <location>
        <begin position="82"/>
        <end position="118"/>
    </location>
</feature>
<dbReference type="InterPro" id="IPR001155">
    <property type="entry name" value="OxRdtase_FMN_N"/>
</dbReference>
<dbReference type="Gene3D" id="3.20.20.70">
    <property type="entry name" value="Aldolase class I"/>
    <property type="match status" value="1"/>
</dbReference>